<organism evidence="2 3">
    <name type="scientific">Nasonia vitripennis</name>
    <name type="common">Parasitic wasp</name>
    <dbReference type="NCBI Taxonomy" id="7425"/>
    <lineage>
        <taxon>Eukaryota</taxon>
        <taxon>Metazoa</taxon>
        <taxon>Ecdysozoa</taxon>
        <taxon>Arthropoda</taxon>
        <taxon>Hexapoda</taxon>
        <taxon>Insecta</taxon>
        <taxon>Pterygota</taxon>
        <taxon>Neoptera</taxon>
        <taxon>Endopterygota</taxon>
        <taxon>Hymenoptera</taxon>
        <taxon>Apocrita</taxon>
        <taxon>Proctotrupomorpha</taxon>
        <taxon>Chalcidoidea</taxon>
        <taxon>Pteromalidae</taxon>
        <taxon>Pteromalinae</taxon>
        <taxon>Nasonia</taxon>
    </lineage>
</organism>
<name>A0A7M7Q5E8_NASVI</name>
<keyword evidence="3" id="KW-1185">Reference proteome</keyword>
<dbReference type="Proteomes" id="UP000002358">
    <property type="component" value="Unassembled WGS sequence"/>
</dbReference>
<reference evidence="2" key="1">
    <citation type="submission" date="2021-01" db="UniProtKB">
        <authorList>
            <consortium name="EnsemblMetazoa"/>
        </authorList>
    </citation>
    <scope>IDENTIFICATION</scope>
</reference>
<dbReference type="EnsemblMetazoa" id="XM_031926041">
    <property type="protein sequence ID" value="XP_031781901"/>
    <property type="gene ID" value="LOC103316930"/>
</dbReference>
<dbReference type="GeneID" id="103316930"/>
<evidence type="ECO:0000313" key="2">
    <source>
        <dbReference type="EnsemblMetazoa" id="XP_031781901"/>
    </source>
</evidence>
<feature type="compositionally biased region" description="Basic and acidic residues" evidence="1">
    <location>
        <begin position="1"/>
        <end position="10"/>
    </location>
</feature>
<dbReference type="RefSeq" id="XP_031781901.1">
    <property type="nucleotide sequence ID" value="XM_031926041.1"/>
</dbReference>
<sequence length="90" mass="10449">MTLSKPDTKSGKRKATMTQEEEETNKKHKLESTTGQPSSESYVEATQSILCLLAKAILRQQKQNKEEWTIVFRSKFHTRKDQKPRKQTPN</sequence>
<accession>A0A7M7Q5E8</accession>
<feature type="compositionally biased region" description="Polar residues" evidence="1">
    <location>
        <begin position="32"/>
        <end position="41"/>
    </location>
</feature>
<proteinExistence type="predicted"/>
<dbReference type="SMR" id="A0A7M7Q5E8"/>
<protein>
    <submittedName>
        <fullName evidence="2">Uncharacterized protein</fullName>
    </submittedName>
</protein>
<evidence type="ECO:0000256" key="1">
    <source>
        <dbReference type="SAM" id="MobiDB-lite"/>
    </source>
</evidence>
<feature type="region of interest" description="Disordered" evidence="1">
    <location>
        <begin position="1"/>
        <end position="41"/>
    </location>
</feature>
<dbReference type="AlphaFoldDB" id="A0A7M7Q5E8"/>
<evidence type="ECO:0000313" key="3">
    <source>
        <dbReference type="Proteomes" id="UP000002358"/>
    </source>
</evidence>